<evidence type="ECO:0008006" key="4">
    <source>
        <dbReference type="Google" id="ProtNLM"/>
    </source>
</evidence>
<sequence>MDPVMLGRSRPIRRRRRTPRPTKTLYRNRELLDLAAGQPCLIRVPGVCCGDPATVVACHANESRFGKAKGLKSHDWAAAWGCWMCHQWVDSANNVSKMIRDAYLEDGIKRTRLAIMQLGKWPDEAEAGYQLVFGEAA</sequence>
<feature type="region of interest" description="Disordered" evidence="1">
    <location>
        <begin position="1"/>
        <end position="20"/>
    </location>
</feature>
<proteinExistence type="predicted"/>
<name>A0A261RPJ2_9BORD</name>
<feature type="compositionally biased region" description="Basic residues" evidence="1">
    <location>
        <begin position="10"/>
        <end position="20"/>
    </location>
</feature>
<reference evidence="2" key="1">
    <citation type="submission" date="2017-05" db="EMBL/GenBank/DDBJ databases">
        <title>Complete and WGS of Bordetella genogroups.</title>
        <authorList>
            <person name="Spilker T."/>
            <person name="Lipuma J."/>
        </authorList>
    </citation>
    <scope>NUCLEOTIDE SEQUENCE</scope>
    <source>
        <strain evidence="2">AU21707</strain>
    </source>
</reference>
<evidence type="ECO:0000313" key="3">
    <source>
        <dbReference type="Proteomes" id="UP000216857"/>
    </source>
</evidence>
<keyword evidence="3" id="KW-1185">Reference proteome</keyword>
<accession>A0A261RPJ2</accession>
<dbReference type="EMBL" id="NEVJ01000001">
    <property type="protein sequence ID" value="OZI26697.1"/>
    <property type="molecule type" value="Genomic_DNA"/>
</dbReference>
<dbReference type="Pfam" id="PF07102">
    <property type="entry name" value="YbcO"/>
    <property type="match status" value="1"/>
</dbReference>
<dbReference type="Proteomes" id="UP000216857">
    <property type="component" value="Unassembled WGS sequence"/>
</dbReference>
<dbReference type="Gene3D" id="3.30.50.20">
    <property type="entry name" value="prophage-derive protein ybcO"/>
    <property type="match status" value="1"/>
</dbReference>
<evidence type="ECO:0000256" key="1">
    <source>
        <dbReference type="SAM" id="MobiDB-lite"/>
    </source>
</evidence>
<evidence type="ECO:0000313" key="2">
    <source>
        <dbReference type="EMBL" id="OZI26697.1"/>
    </source>
</evidence>
<protein>
    <recommendedName>
        <fullName evidence="4">DUF1364 domain-containing protein</fullName>
    </recommendedName>
</protein>
<dbReference type="AlphaFoldDB" id="A0A261RPJ2"/>
<gene>
    <name evidence="2" type="ORF">CAL26_05080</name>
</gene>
<dbReference type="InterPro" id="IPR010774">
    <property type="entry name" value="YbcO"/>
</dbReference>
<organism evidence="2 3">
    <name type="scientific">Bordetella genomosp. 9</name>
    <dbReference type="NCBI Taxonomy" id="1416803"/>
    <lineage>
        <taxon>Bacteria</taxon>
        <taxon>Pseudomonadati</taxon>
        <taxon>Pseudomonadota</taxon>
        <taxon>Betaproteobacteria</taxon>
        <taxon>Burkholderiales</taxon>
        <taxon>Alcaligenaceae</taxon>
        <taxon>Bordetella</taxon>
    </lineage>
</organism>
<comment type="caution">
    <text evidence="2">The sequence shown here is derived from an EMBL/GenBank/DDBJ whole genome shotgun (WGS) entry which is preliminary data.</text>
</comment>